<keyword evidence="12" id="KW-0030">Aminoacyl-tRNA synthetase</keyword>
<dbReference type="GO" id="GO:0004826">
    <property type="term" value="F:phenylalanine-tRNA ligase activity"/>
    <property type="evidence" value="ECO:0007669"/>
    <property type="project" value="UniProtKB-EC"/>
</dbReference>
<dbReference type="SUPFAM" id="SSF54991">
    <property type="entry name" value="Anticodon-binding domain of PheRS"/>
    <property type="match status" value="1"/>
</dbReference>
<sequence>MAASWNFMRVVHYSKTVLSQGVQIGGITSDLGHALSRTITSSFVAKTPTSNTVELLGKAYPRDDYSNVTEKILSKVGKNLHNQRYHPLWLIKERIKDHFYKQYIGRFGTPLFSVYDDLSPVVTVEQNFDRLLIPQDHPSRRKGENYYMNHIHMLRAHTSAHQWDLMHSGLDAFLVVGDVYRRDTIDSSHYPIFHQMEGVRLFSNHELFSNIKDGESLQLFEQGHRTAHKQETHTMEAVRLVEFNLKQVLTKLVTNLFGDGLEIRWVDCYFPFTHPSFEMEINFQGEWMEVLGCGVMEQQLVNSGGAADIILWLFGNVHWQILAPSQAQPLSKYPPVINDISFWLPSEKYSENDFYDLVRTIGGDLVEKVVLIDKFTHPKTKKVSHCYRITYRHLERTLTQLEVNRLHRAIEESAVQELGVEGRF</sequence>
<evidence type="ECO:0000313" key="19">
    <source>
        <dbReference type="Proteomes" id="UP000694380"/>
    </source>
</evidence>
<dbReference type="GO" id="GO:0005759">
    <property type="term" value="C:mitochondrial matrix"/>
    <property type="evidence" value="ECO:0007669"/>
    <property type="project" value="UniProtKB-SubCell"/>
</dbReference>
<keyword evidence="5" id="KW-0436">Ligase</keyword>
<evidence type="ECO:0000256" key="10">
    <source>
        <dbReference type="ARBA" id="ARBA00022990"/>
    </source>
</evidence>
<dbReference type="Gene3D" id="3.30.70.380">
    <property type="entry name" value="Ferrodoxin-fold anticodon-binding domain"/>
    <property type="match status" value="1"/>
</dbReference>
<dbReference type="Pfam" id="PF01409">
    <property type="entry name" value="tRNA-synt_2d"/>
    <property type="match status" value="2"/>
</dbReference>
<keyword evidence="11" id="KW-0496">Mitochondrion</keyword>
<feature type="domain" description="FDX-ACB" evidence="17">
    <location>
        <begin position="331"/>
        <end position="423"/>
    </location>
</feature>
<dbReference type="FunFam" id="3.30.70.380:FF:000002">
    <property type="entry name" value="phenylalanine--tRNA ligase, mitochondrial"/>
    <property type="match status" value="1"/>
</dbReference>
<dbReference type="InterPro" id="IPR045864">
    <property type="entry name" value="aa-tRNA-synth_II/BPL/LPL"/>
</dbReference>
<evidence type="ECO:0000256" key="13">
    <source>
        <dbReference type="ARBA" id="ARBA00031194"/>
    </source>
</evidence>
<dbReference type="SMART" id="SM00896">
    <property type="entry name" value="FDX-ACB"/>
    <property type="match status" value="1"/>
</dbReference>
<evidence type="ECO:0000256" key="7">
    <source>
        <dbReference type="ARBA" id="ARBA00022840"/>
    </source>
</evidence>
<dbReference type="GeneTree" id="ENSGT00940000158071"/>
<dbReference type="PROSITE" id="PS51447">
    <property type="entry name" value="FDX_ACB"/>
    <property type="match status" value="1"/>
</dbReference>
<keyword evidence="6" id="KW-0547">Nucleotide-binding</keyword>
<evidence type="ECO:0000256" key="4">
    <source>
        <dbReference type="ARBA" id="ARBA00012814"/>
    </source>
</evidence>
<dbReference type="EC" id="6.1.1.20" evidence="4"/>
<dbReference type="SUPFAM" id="SSF55681">
    <property type="entry name" value="Class II aaRS and biotin synthetases"/>
    <property type="match status" value="1"/>
</dbReference>
<accession>A0A8C3FPG8</accession>
<evidence type="ECO:0000256" key="16">
    <source>
        <dbReference type="ARBA" id="ARBA00073229"/>
    </source>
</evidence>
<evidence type="ECO:0000256" key="2">
    <source>
        <dbReference type="ARBA" id="ARBA00008226"/>
    </source>
</evidence>
<dbReference type="InterPro" id="IPR005121">
    <property type="entry name" value="Fdx_antiC-bd"/>
</dbReference>
<evidence type="ECO:0000256" key="5">
    <source>
        <dbReference type="ARBA" id="ARBA00022598"/>
    </source>
</evidence>
<keyword evidence="8" id="KW-0648">Protein biosynthesis</keyword>
<evidence type="ECO:0000259" key="17">
    <source>
        <dbReference type="PROSITE" id="PS51447"/>
    </source>
</evidence>
<evidence type="ECO:0000256" key="3">
    <source>
        <dbReference type="ARBA" id="ARBA00011245"/>
    </source>
</evidence>
<protein>
    <recommendedName>
        <fullName evidence="16">Phenylalanine--tRNA ligase, mitochondrial</fullName>
        <ecNumber evidence="4">6.1.1.20</ecNumber>
    </recommendedName>
    <alternativeName>
        <fullName evidence="13">Phenylalanyl-tRNA synthetase</fullName>
    </alternativeName>
</protein>
<dbReference type="Ensembl" id="ENSCPBT00000014111.1">
    <property type="protein sequence ID" value="ENSCPBP00000011804.1"/>
    <property type="gene ID" value="ENSCPBG00000008751.1"/>
</dbReference>
<evidence type="ECO:0000256" key="12">
    <source>
        <dbReference type="ARBA" id="ARBA00023146"/>
    </source>
</evidence>
<evidence type="ECO:0000256" key="15">
    <source>
        <dbReference type="ARBA" id="ARBA00060211"/>
    </source>
</evidence>
<evidence type="ECO:0000256" key="9">
    <source>
        <dbReference type="ARBA" id="ARBA00022946"/>
    </source>
</evidence>
<evidence type="ECO:0000256" key="8">
    <source>
        <dbReference type="ARBA" id="ARBA00022917"/>
    </source>
</evidence>
<dbReference type="AlphaFoldDB" id="A0A8C3FPG8"/>
<comment type="catalytic activity">
    <reaction evidence="14">
        <text>tRNA(Phe) + L-phenylalanine + ATP = L-phenylalanyl-tRNA(Phe) + AMP + diphosphate + H(+)</text>
        <dbReference type="Rhea" id="RHEA:19413"/>
        <dbReference type="Rhea" id="RHEA-COMP:9668"/>
        <dbReference type="Rhea" id="RHEA-COMP:9699"/>
        <dbReference type="ChEBI" id="CHEBI:15378"/>
        <dbReference type="ChEBI" id="CHEBI:30616"/>
        <dbReference type="ChEBI" id="CHEBI:33019"/>
        <dbReference type="ChEBI" id="CHEBI:58095"/>
        <dbReference type="ChEBI" id="CHEBI:78442"/>
        <dbReference type="ChEBI" id="CHEBI:78531"/>
        <dbReference type="ChEBI" id="CHEBI:456215"/>
        <dbReference type="EC" id="6.1.1.20"/>
    </reaction>
</comment>
<dbReference type="PANTHER" id="PTHR11538:SF41">
    <property type="entry name" value="PHENYLALANINE--TRNA LIGASE, MITOCHONDRIAL"/>
    <property type="match status" value="1"/>
</dbReference>
<name>A0A8C3FPG8_CHRPI</name>
<comment type="subunit">
    <text evidence="3">Monomer.</text>
</comment>
<evidence type="ECO:0000256" key="1">
    <source>
        <dbReference type="ARBA" id="ARBA00004305"/>
    </source>
</evidence>
<keyword evidence="9" id="KW-0809">Transit peptide</keyword>
<organism evidence="18 19">
    <name type="scientific">Chrysemys picta bellii</name>
    <name type="common">Western painted turtle</name>
    <name type="synonym">Emys bellii</name>
    <dbReference type="NCBI Taxonomy" id="8478"/>
    <lineage>
        <taxon>Eukaryota</taxon>
        <taxon>Metazoa</taxon>
        <taxon>Chordata</taxon>
        <taxon>Craniata</taxon>
        <taxon>Vertebrata</taxon>
        <taxon>Euteleostomi</taxon>
        <taxon>Archelosauria</taxon>
        <taxon>Testudinata</taxon>
        <taxon>Testudines</taxon>
        <taxon>Cryptodira</taxon>
        <taxon>Durocryptodira</taxon>
        <taxon>Testudinoidea</taxon>
        <taxon>Emydidae</taxon>
        <taxon>Chrysemys</taxon>
    </lineage>
</organism>
<evidence type="ECO:0000313" key="18">
    <source>
        <dbReference type="Ensembl" id="ENSCPBP00000011804.1"/>
    </source>
</evidence>
<comment type="similarity">
    <text evidence="2">Belongs to the class-II aminoacyl-tRNA synthetase family.</text>
</comment>
<evidence type="ECO:0000256" key="11">
    <source>
        <dbReference type="ARBA" id="ARBA00023128"/>
    </source>
</evidence>
<gene>
    <name evidence="18" type="primary">FARS2</name>
</gene>
<dbReference type="GO" id="GO:0005524">
    <property type="term" value="F:ATP binding"/>
    <property type="evidence" value="ECO:0007669"/>
    <property type="project" value="UniProtKB-KW"/>
</dbReference>
<comment type="function">
    <text evidence="15">Is responsible for the charging of tRNA(Phe) with phenylalanine in mitochondrial translation. To a lesser extent, also catalyzes direct attachment of m-Tyr (an oxidized version of Phe) to tRNA(Phe), thereby opening the way for delivery of the misacylated tRNA to the ribosome and incorporation of ROS-damaged amino acid into proteins.</text>
</comment>
<reference evidence="18" key="2">
    <citation type="submission" date="2025-09" db="UniProtKB">
        <authorList>
            <consortium name="Ensembl"/>
        </authorList>
    </citation>
    <scope>IDENTIFICATION</scope>
</reference>
<comment type="subcellular location">
    <subcellularLocation>
        <location evidence="1">Mitochondrion matrix</location>
    </subcellularLocation>
</comment>
<evidence type="ECO:0000256" key="6">
    <source>
        <dbReference type="ARBA" id="ARBA00022741"/>
    </source>
</evidence>
<keyword evidence="19" id="KW-1185">Reference proteome</keyword>
<evidence type="ECO:0000256" key="14">
    <source>
        <dbReference type="ARBA" id="ARBA00049255"/>
    </source>
</evidence>
<dbReference type="InterPro" id="IPR036690">
    <property type="entry name" value="Fdx_antiC-bd_sf"/>
</dbReference>
<dbReference type="GO" id="GO:0006432">
    <property type="term" value="P:phenylalanyl-tRNA aminoacylation"/>
    <property type="evidence" value="ECO:0007669"/>
    <property type="project" value="TreeGrafter"/>
</dbReference>
<dbReference type="PANTHER" id="PTHR11538">
    <property type="entry name" value="PHENYLALANYL-TRNA SYNTHETASE"/>
    <property type="match status" value="1"/>
</dbReference>
<dbReference type="FunFam" id="3.30.930.10:FF:000041">
    <property type="entry name" value="Phenylalanyl-tRNA synthetase 2, mitochondrial"/>
    <property type="match status" value="1"/>
</dbReference>
<keyword evidence="7" id="KW-0067">ATP-binding</keyword>
<proteinExistence type="inferred from homology"/>
<keyword evidence="10" id="KW-0007">Acetylation</keyword>
<dbReference type="Proteomes" id="UP000694380">
    <property type="component" value="Unplaced"/>
</dbReference>
<reference evidence="18" key="1">
    <citation type="submission" date="2025-08" db="UniProtKB">
        <authorList>
            <consortium name="Ensembl"/>
        </authorList>
    </citation>
    <scope>IDENTIFICATION</scope>
</reference>
<dbReference type="Pfam" id="PF03147">
    <property type="entry name" value="FDX-ACB"/>
    <property type="match status" value="1"/>
</dbReference>
<dbReference type="Gene3D" id="3.30.930.10">
    <property type="entry name" value="Bira Bifunctional Protein, Domain 2"/>
    <property type="match status" value="1"/>
</dbReference>
<dbReference type="GO" id="GO:0000049">
    <property type="term" value="F:tRNA binding"/>
    <property type="evidence" value="ECO:0007669"/>
    <property type="project" value="InterPro"/>
</dbReference>
<dbReference type="InterPro" id="IPR002319">
    <property type="entry name" value="Phenylalanyl-tRNA_Synthase"/>
</dbReference>